<dbReference type="InterPro" id="IPR036388">
    <property type="entry name" value="WH-like_DNA-bd_sf"/>
</dbReference>
<keyword evidence="2" id="KW-0805">Transcription regulation</keyword>
<sequence>MNFQQLQCFVTVSDTLNFSTAAKRLHLSQPAVSKNIKQLETELAFELFKRNQHGVALTPAGLEFSKQMANVLILTEQAIIDSREISEQAQQSLTIGYTNAVIENKLLPKLLENARHQLSTVRLSIRSFDLSTGLSNLQRGIFDLILATRDSLGDNPEIEFVPLVQGHFNVILPIGHRLSDHKRLDFSELEKSQLIFFNPMQAPPESATLQNVFLQSPGNTRYQTADTINTAINLVKGGAGLAILPSFTVDPVDSNVMVVPLDYPVTLDYGVAYLRSNTSTPLLTLVDLIKALIGKIS</sequence>
<evidence type="ECO:0000259" key="5">
    <source>
        <dbReference type="PROSITE" id="PS50931"/>
    </source>
</evidence>
<evidence type="ECO:0000256" key="4">
    <source>
        <dbReference type="ARBA" id="ARBA00023163"/>
    </source>
</evidence>
<evidence type="ECO:0000256" key="3">
    <source>
        <dbReference type="ARBA" id="ARBA00023125"/>
    </source>
</evidence>
<organism evidence="6 7">
    <name type="scientific">Lentilactobacillus sunkii</name>
    <dbReference type="NCBI Taxonomy" id="481719"/>
    <lineage>
        <taxon>Bacteria</taxon>
        <taxon>Bacillati</taxon>
        <taxon>Bacillota</taxon>
        <taxon>Bacilli</taxon>
        <taxon>Lactobacillales</taxon>
        <taxon>Lactobacillaceae</taxon>
        <taxon>Lentilactobacillus</taxon>
    </lineage>
</organism>
<name>A0A1E7XE86_9LACO</name>
<dbReference type="Pfam" id="PF03466">
    <property type="entry name" value="LysR_substrate"/>
    <property type="match status" value="1"/>
</dbReference>
<evidence type="ECO:0000313" key="7">
    <source>
        <dbReference type="Proteomes" id="UP000177010"/>
    </source>
</evidence>
<dbReference type="FunFam" id="1.10.10.10:FF:000001">
    <property type="entry name" value="LysR family transcriptional regulator"/>
    <property type="match status" value="1"/>
</dbReference>
<gene>
    <name evidence="6" type="primary">hcaR</name>
    <name evidence="6" type="ORF">LASUN_10440</name>
</gene>
<dbReference type="Pfam" id="PF00126">
    <property type="entry name" value="HTH_1"/>
    <property type="match status" value="1"/>
</dbReference>
<dbReference type="InterPro" id="IPR036390">
    <property type="entry name" value="WH_DNA-bd_sf"/>
</dbReference>
<feature type="domain" description="HTH lysR-type" evidence="5">
    <location>
        <begin position="1"/>
        <end position="58"/>
    </location>
</feature>
<dbReference type="InterPro" id="IPR005119">
    <property type="entry name" value="LysR_subst-bd"/>
</dbReference>
<dbReference type="PANTHER" id="PTHR30346">
    <property type="entry name" value="TRANSCRIPTIONAL DUAL REGULATOR HCAR-RELATED"/>
    <property type="match status" value="1"/>
</dbReference>
<dbReference type="RefSeq" id="WP_070367647.1">
    <property type="nucleotide sequence ID" value="NZ_JAZHVW010000001.1"/>
</dbReference>
<dbReference type="PANTHER" id="PTHR30346:SF0">
    <property type="entry name" value="HCA OPERON TRANSCRIPTIONAL ACTIVATOR HCAR"/>
    <property type="match status" value="1"/>
</dbReference>
<dbReference type="InterPro" id="IPR000847">
    <property type="entry name" value="LysR_HTH_N"/>
</dbReference>
<dbReference type="STRING" id="481719.LASUN_10440"/>
<dbReference type="PROSITE" id="PS50931">
    <property type="entry name" value="HTH_LYSR"/>
    <property type="match status" value="1"/>
</dbReference>
<dbReference type="GO" id="GO:0003677">
    <property type="term" value="F:DNA binding"/>
    <property type="evidence" value="ECO:0007669"/>
    <property type="project" value="UniProtKB-KW"/>
</dbReference>
<evidence type="ECO:0000256" key="2">
    <source>
        <dbReference type="ARBA" id="ARBA00023015"/>
    </source>
</evidence>
<dbReference type="Proteomes" id="UP000177010">
    <property type="component" value="Unassembled WGS sequence"/>
</dbReference>
<evidence type="ECO:0000256" key="1">
    <source>
        <dbReference type="ARBA" id="ARBA00009437"/>
    </source>
</evidence>
<comment type="similarity">
    <text evidence="1">Belongs to the LysR transcriptional regulatory family.</text>
</comment>
<keyword evidence="4" id="KW-0804">Transcription</keyword>
<dbReference type="SUPFAM" id="SSF53850">
    <property type="entry name" value="Periplasmic binding protein-like II"/>
    <property type="match status" value="1"/>
</dbReference>
<dbReference type="EMBL" id="MIQE01000010">
    <property type="protein sequence ID" value="OFA11435.1"/>
    <property type="molecule type" value="Genomic_DNA"/>
</dbReference>
<dbReference type="Gene3D" id="1.10.10.10">
    <property type="entry name" value="Winged helix-like DNA-binding domain superfamily/Winged helix DNA-binding domain"/>
    <property type="match status" value="1"/>
</dbReference>
<evidence type="ECO:0000313" key="6">
    <source>
        <dbReference type="EMBL" id="OFA11435.1"/>
    </source>
</evidence>
<dbReference type="PRINTS" id="PR00039">
    <property type="entry name" value="HTHLYSR"/>
</dbReference>
<dbReference type="GO" id="GO:0003700">
    <property type="term" value="F:DNA-binding transcription factor activity"/>
    <property type="evidence" value="ECO:0007669"/>
    <property type="project" value="InterPro"/>
</dbReference>
<proteinExistence type="inferred from homology"/>
<keyword evidence="3" id="KW-0238">DNA-binding</keyword>
<dbReference type="AlphaFoldDB" id="A0A1E7XE86"/>
<comment type="caution">
    <text evidence="6">The sequence shown here is derived from an EMBL/GenBank/DDBJ whole genome shotgun (WGS) entry which is preliminary data.</text>
</comment>
<dbReference type="Gene3D" id="3.40.190.10">
    <property type="entry name" value="Periplasmic binding protein-like II"/>
    <property type="match status" value="2"/>
</dbReference>
<dbReference type="GO" id="GO:0032993">
    <property type="term" value="C:protein-DNA complex"/>
    <property type="evidence" value="ECO:0007669"/>
    <property type="project" value="TreeGrafter"/>
</dbReference>
<accession>A0A1E7XE86</accession>
<protein>
    <submittedName>
        <fullName evidence="6">Hca operon transcriptional activator</fullName>
    </submittedName>
</protein>
<dbReference type="SUPFAM" id="SSF46785">
    <property type="entry name" value="Winged helix' DNA-binding domain"/>
    <property type="match status" value="1"/>
</dbReference>
<reference evidence="6 7" key="1">
    <citation type="submission" date="2016-09" db="EMBL/GenBank/DDBJ databases">
        <title>Genome Sequence of Lactobacillus sunkii Strain CG01.</title>
        <authorList>
            <person name="Poehlein A."/>
            <person name="Gabris C."/>
            <person name="Bengelsdorf F.R."/>
            <person name="Duerre P."/>
            <person name="Daniel R."/>
        </authorList>
    </citation>
    <scope>NUCLEOTIDE SEQUENCE [LARGE SCALE GENOMIC DNA]</scope>
    <source>
        <strain evidence="6 7">CG_D</strain>
    </source>
</reference>